<evidence type="ECO:0000256" key="1">
    <source>
        <dbReference type="ARBA" id="ARBA00010688"/>
    </source>
</evidence>
<feature type="domain" description="Carbohydrate kinase PfkB" evidence="4">
    <location>
        <begin position="82"/>
        <end position="344"/>
    </location>
</feature>
<name>A0A484NJ46_9ASTE</name>
<dbReference type="InterPro" id="IPR052700">
    <property type="entry name" value="Carb_kinase_PfkB-like"/>
</dbReference>
<dbReference type="PANTHER" id="PTHR43320">
    <property type="entry name" value="SUGAR KINASE"/>
    <property type="match status" value="1"/>
</dbReference>
<comment type="similarity">
    <text evidence="1">Belongs to the carbohydrate kinase PfkB family.</text>
</comment>
<evidence type="ECO:0000313" key="6">
    <source>
        <dbReference type="Proteomes" id="UP000595140"/>
    </source>
</evidence>
<dbReference type="InterPro" id="IPR029056">
    <property type="entry name" value="Ribokinase-like"/>
</dbReference>
<keyword evidence="3" id="KW-0418">Kinase</keyword>
<reference evidence="5 6" key="1">
    <citation type="submission" date="2018-04" db="EMBL/GenBank/DDBJ databases">
        <authorList>
            <person name="Vogel A."/>
        </authorList>
    </citation>
    <scope>NUCLEOTIDE SEQUENCE [LARGE SCALE GENOMIC DNA]</scope>
</reference>
<dbReference type="EMBL" id="OOIL02006764">
    <property type="protein sequence ID" value="VFR01462.1"/>
    <property type="molecule type" value="Genomic_DNA"/>
</dbReference>
<protein>
    <recommendedName>
        <fullName evidence="4">Carbohydrate kinase PfkB domain-containing protein</fullName>
    </recommendedName>
</protein>
<gene>
    <name evidence="5" type="ORF">CCAM_LOCUS43237</name>
</gene>
<evidence type="ECO:0000259" key="4">
    <source>
        <dbReference type="Pfam" id="PF00294"/>
    </source>
</evidence>
<dbReference type="OrthoDB" id="415590at2759"/>
<sequence>MGAEFQCKTGEGEGESLRESCAAPVVLGLQPAALVDHVARVDLSFLSLIPGECGGSFPVEAEELTNILNKITAYILPTPENPSPVKTIAGGSVTNTIRGLAAGFGVSCGIIGAYGNDQQGKLFTDNMSFHKVDISRLRLKNGHTAQCVCMVDECGNRTMRPCLSSAVKVQADELKIEDFKGSKWLVLRYAIQNLDVMNMAIRIAKQEGLSISLDLASFEMVRKFRLPLIQLLESGNIDLCFANEDEAKELLSGEDHRDPEAAVRFLAQHCRWAVVTLGQNGCIAKHGKEVARVGAVGEAKARDATGAGDLFASGFLYGLIKGLSLEECCQVGACSGGSVVRDLGGEVTPSNWLWMYKQMLSNGVSIPIITPITRTVSSSESADS</sequence>
<dbReference type="SUPFAM" id="SSF53613">
    <property type="entry name" value="Ribokinase-like"/>
    <property type="match status" value="1"/>
</dbReference>
<dbReference type="Proteomes" id="UP000595140">
    <property type="component" value="Unassembled WGS sequence"/>
</dbReference>
<keyword evidence="6" id="KW-1185">Reference proteome</keyword>
<dbReference type="Gene3D" id="3.40.1190.20">
    <property type="match status" value="1"/>
</dbReference>
<dbReference type="InterPro" id="IPR011611">
    <property type="entry name" value="PfkB_dom"/>
</dbReference>
<evidence type="ECO:0000256" key="2">
    <source>
        <dbReference type="ARBA" id="ARBA00022679"/>
    </source>
</evidence>
<dbReference type="CDD" id="cd01168">
    <property type="entry name" value="adenosine_kinase"/>
    <property type="match status" value="1"/>
</dbReference>
<organism evidence="5 6">
    <name type="scientific">Cuscuta campestris</name>
    <dbReference type="NCBI Taxonomy" id="132261"/>
    <lineage>
        <taxon>Eukaryota</taxon>
        <taxon>Viridiplantae</taxon>
        <taxon>Streptophyta</taxon>
        <taxon>Embryophyta</taxon>
        <taxon>Tracheophyta</taxon>
        <taxon>Spermatophyta</taxon>
        <taxon>Magnoliopsida</taxon>
        <taxon>eudicotyledons</taxon>
        <taxon>Gunneridae</taxon>
        <taxon>Pentapetalae</taxon>
        <taxon>asterids</taxon>
        <taxon>lamiids</taxon>
        <taxon>Solanales</taxon>
        <taxon>Convolvulaceae</taxon>
        <taxon>Cuscuteae</taxon>
        <taxon>Cuscuta</taxon>
        <taxon>Cuscuta subgen. Grammica</taxon>
        <taxon>Cuscuta sect. Cleistogrammica</taxon>
    </lineage>
</organism>
<accession>A0A484NJ46</accession>
<dbReference type="AlphaFoldDB" id="A0A484NJ46"/>
<evidence type="ECO:0000256" key="3">
    <source>
        <dbReference type="ARBA" id="ARBA00022777"/>
    </source>
</evidence>
<evidence type="ECO:0000313" key="5">
    <source>
        <dbReference type="EMBL" id="VFR01462.1"/>
    </source>
</evidence>
<dbReference type="Pfam" id="PF00294">
    <property type="entry name" value="PfkB"/>
    <property type="match status" value="1"/>
</dbReference>
<keyword evidence="2" id="KW-0808">Transferase</keyword>
<dbReference type="PANTHER" id="PTHR43320:SF1">
    <property type="entry name" value="OS01G0105900 PROTEIN"/>
    <property type="match status" value="1"/>
</dbReference>
<dbReference type="GO" id="GO:0016301">
    <property type="term" value="F:kinase activity"/>
    <property type="evidence" value="ECO:0007669"/>
    <property type="project" value="UniProtKB-KW"/>
</dbReference>
<proteinExistence type="inferred from homology"/>